<feature type="region of interest" description="Disordered" evidence="1">
    <location>
        <begin position="1"/>
        <end position="43"/>
    </location>
</feature>
<evidence type="ECO:0000313" key="2">
    <source>
        <dbReference type="EMBL" id="CDQ60654.1"/>
    </source>
</evidence>
<evidence type="ECO:0000313" key="3">
    <source>
        <dbReference type="Proteomes" id="UP000193380"/>
    </source>
</evidence>
<dbReference type="STRING" id="8022.A0A060W5Y5"/>
<gene>
    <name evidence="2" type="ORF">GSONMT00082240001</name>
</gene>
<dbReference type="PaxDb" id="8022-A0A060W5Y5"/>
<reference evidence="2 3" key="1">
    <citation type="journal article" date="2014" name="Nat. Commun.">
        <title>The rainbow trout genome provides novel insights into evolution after whole-genome duplication in vertebrates.</title>
        <authorList>
            <person name="Berthelot C."/>
            <person name="Brunet F."/>
            <person name="Chalopin D."/>
            <person name="Juanchich A."/>
            <person name="Bernard M."/>
            <person name="Noel B."/>
            <person name="Bento P."/>
            <person name="Da Silva C."/>
            <person name="Labadie K."/>
            <person name="Alberti A."/>
            <person name="Aury J.M."/>
            <person name="Louis A."/>
            <person name="Dehais P."/>
            <person name="Bardou P."/>
            <person name="Montfort J."/>
            <person name="Klopp C."/>
            <person name="Cabau C."/>
            <person name="Gaspin C."/>
            <person name="Thorgaard G.H."/>
            <person name="Boussaha M."/>
            <person name="Quillet E."/>
            <person name="Guyomard R."/>
            <person name="Galiana D."/>
            <person name="Bobe J."/>
            <person name="Volff J.N."/>
            <person name="Genet C."/>
            <person name="Wincker P."/>
            <person name="Jaillon O."/>
            <person name="Roest Crollius H."/>
            <person name="Guiguen Y."/>
        </authorList>
    </citation>
    <scope>NUCLEOTIDE SEQUENCE [LARGE SCALE GENOMIC DNA]</scope>
</reference>
<dbReference type="EMBL" id="FR904355">
    <property type="protein sequence ID" value="CDQ60654.1"/>
    <property type="molecule type" value="Genomic_DNA"/>
</dbReference>
<accession>A0A060W5Y5</accession>
<organism evidence="2 3">
    <name type="scientific">Oncorhynchus mykiss</name>
    <name type="common">Rainbow trout</name>
    <name type="synonym">Salmo gairdneri</name>
    <dbReference type="NCBI Taxonomy" id="8022"/>
    <lineage>
        <taxon>Eukaryota</taxon>
        <taxon>Metazoa</taxon>
        <taxon>Chordata</taxon>
        <taxon>Craniata</taxon>
        <taxon>Vertebrata</taxon>
        <taxon>Euteleostomi</taxon>
        <taxon>Actinopterygii</taxon>
        <taxon>Neopterygii</taxon>
        <taxon>Teleostei</taxon>
        <taxon>Protacanthopterygii</taxon>
        <taxon>Salmoniformes</taxon>
        <taxon>Salmonidae</taxon>
        <taxon>Salmoninae</taxon>
        <taxon>Oncorhynchus</taxon>
    </lineage>
</organism>
<feature type="region of interest" description="Disordered" evidence="1">
    <location>
        <begin position="72"/>
        <end position="97"/>
    </location>
</feature>
<feature type="compositionally biased region" description="Gly residues" evidence="1">
    <location>
        <begin position="1"/>
        <end position="10"/>
    </location>
</feature>
<protein>
    <submittedName>
        <fullName evidence="2">Uncharacterized protein</fullName>
    </submittedName>
</protein>
<dbReference type="AlphaFoldDB" id="A0A060W5Y5"/>
<evidence type="ECO:0000256" key="1">
    <source>
        <dbReference type="SAM" id="MobiDB-lite"/>
    </source>
</evidence>
<sequence>MMRQPIGGGQRPDSVVPGQQPLPQYDQDKGAGKGNRKRRAKQAPIIIDGAVVERVESFTFLGVHITNELSWSKGEEGTRTPFTPQETENIWHGSPDPPKYLQLHHQEHPDRRCQRKAQKIIKDSSHPGHRLLNRFYPKALHR</sequence>
<name>A0A060W5Y5_ONCMY</name>
<dbReference type="Proteomes" id="UP000193380">
    <property type="component" value="Chromosome 1"/>
</dbReference>
<proteinExistence type="predicted"/>